<dbReference type="AlphaFoldDB" id="A0A3R5XYU3"/>
<evidence type="ECO:0000313" key="8">
    <source>
        <dbReference type="EMBL" id="QAR34077.1"/>
    </source>
</evidence>
<dbReference type="EMBL" id="CP035108">
    <property type="protein sequence ID" value="QAR34077.1"/>
    <property type="molecule type" value="Genomic_DNA"/>
</dbReference>
<reference evidence="8 9" key="1">
    <citation type="submission" date="2019-01" db="EMBL/GenBank/DDBJ databases">
        <title>Geovibrio thiophilus DSM 11263, complete genome.</title>
        <authorList>
            <person name="Spring S."/>
            <person name="Bunk B."/>
            <person name="Sproer C."/>
        </authorList>
    </citation>
    <scope>NUCLEOTIDE SEQUENCE [LARGE SCALE GENOMIC DNA]</scope>
    <source>
        <strain evidence="8 9">DSM 11263</strain>
    </source>
</reference>
<keyword evidence="6 7" id="KW-0949">S-adenosyl-L-methionine</keyword>
<evidence type="ECO:0000256" key="4">
    <source>
        <dbReference type="ARBA" id="ARBA00022603"/>
    </source>
</evidence>
<evidence type="ECO:0000313" key="9">
    <source>
        <dbReference type="Proteomes" id="UP000287502"/>
    </source>
</evidence>
<dbReference type="PANTHER" id="PTHR11265:SF0">
    <property type="entry name" value="12S RRNA N4-METHYLCYTIDINE METHYLTRANSFERASE"/>
    <property type="match status" value="1"/>
</dbReference>
<dbReference type="PIRSF" id="PIRSF004486">
    <property type="entry name" value="MraW"/>
    <property type="match status" value="1"/>
</dbReference>
<feature type="binding site" evidence="7">
    <location>
        <position position="76"/>
    </location>
    <ligand>
        <name>S-adenosyl-L-methionine</name>
        <dbReference type="ChEBI" id="CHEBI:59789"/>
    </ligand>
</feature>
<evidence type="ECO:0000256" key="7">
    <source>
        <dbReference type="HAMAP-Rule" id="MF_01007"/>
    </source>
</evidence>
<dbReference type="InterPro" id="IPR002903">
    <property type="entry name" value="RsmH"/>
</dbReference>
<dbReference type="Gene3D" id="1.10.150.170">
    <property type="entry name" value="Putative methyltransferase TM0872, insert domain"/>
    <property type="match status" value="1"/>
</dbReference>
<dbReference type="InterPro" id="IPR029063">
    <property type="entry name" value="SAM-dependent_MTases_sf"/>
</dbReference>
<comment type="subcellular location">
    <subcellularLocation>
        <location evidence="7">Cytoplasm</location>
    </subcellularLocation>
</comment>
<dbReference type="NCBIfam" id="TIGR00006">
    <property type="entry name" value="16S rRNA (cytosine(1402)-N(4))-methyltransferase RsmH"/>
    <property type="match status" value="1"/>
</dbReference>
<evidence type="ECO:0000256" key="6">
    <source>
        <dbReference type="ARBA" id="ARBA00022691"/>
    </source>
</evidence>
<protein>
    <recommendedName>
        <fullName evidence="7">Ribosomal RNA small subunit methyltransferase H</fullName>
        <ecNumber evidence="7">2.1.1.199</ecNumber>
    </recommendedName>
    <alternativeName>
        <fullName evidence="7">16S rRNA m(4)C1402 methyltransferase</fullName>
    </alternativeName>
    <alternativeName>
        <fullName evidence="7">rRNA (cytosine-N(4)-)-methyltransferase RsmH</fullName>
    </alternativeName>
</protein>
<proteinExistence type="inferred from homology"/>
<evidence type="ECO:0000256" key="3">
    <source>
        <dbReference type="ARBA" id="ARBA00022552"/>
    </source>
</evidence>
<dbReference type="Gene3D" id="3.40.50.150">
    <property type="entry name" value="Vaccinia Virus protein VP39"/>
    <property type="match status" value="1"/>
</dbReference>
<keyword evidence="5 7" id="KW-0808">Transferase</keyword>
<organism evidence="8 9">
    <name type="scientific">Geovibrio thiophilus</name>
    <dbReference type="NCBI Taxonomy" id="139438"/>
    <lineage>
        <taxon>Bacteria</taxon>
        <taxon>Pseudomonadati</taxon>
        <taxon>Deferribacterota</taxon>
        <taxon>Deferribacteres</taxon>
        <taxon>Deferribacterales</taxon>
        <taxon>Geovibrionaceae</taxon>
        <taxon>Geovibrio</taxon>
    </lineage>
</organism>
<feature type="binding site" evidence="7">
    <location>
        <position position="104"/>
    </location>
    <ligand>
        <name>S-adenosyl-L-methionine</name>
        <dbReference type="ChEBI" id="CHEBI:59789"/>
    </ligand>
</feature>
<dbReference type="OrthoDB" id="9806637at2"/>
<dbReference type="GO" id="GO:0005737">
    <property type="term" value="C:cytoplasm"/>
    <property type="evidence" value="ECO:0007669"/>
    <property type="project" value="UniProtKB-SubCell"/>
</dbReference>
<evidence type="ECO:0000256" key="5">
    <source>
        <dbReference type="ARBA" id="ARBA00022679"/>
    </source>
</evidence>
<keyword evidence="4 7" id="KW-0489">Methyltransferase</keyword>
<accession>A0A3R5XYU3</accession>
<name>A0A3R5XYU3_9BACT</name>
<dbReference type="InterPro" id="IPR023397">
    <property type="entry name" value="SAM-dep_MeTrfase_MraW_recog"/>
</dbReference>
<evidence type="ECO:0000256" key="1">
    <source>
        <dbReference type="ARBA" id="ARBA00010396"/>
    </source>
</evidence>
<dbReference type="Pfam" id="PF01795">
    <property type="entry name" value="Methyltransf_5"/>
    <property type="match status" value="1"/>
</dbReference>
<evidence type="ECO:0000256" key="2">
    <source>
        <dbReference type="ARBA" id="ARBA00022490"/>
    </source>
</evidence>
<dbReference type="GO" id="GO:0071424">
    <property type="term" value="F:rRNA (cytosine-N4-)-methyltransferase activity"/>
    <property type="evidence" value="ECO:0007669"/>
    <property type="project" value="UniProtKB-UniRule"/>
</dbReference>
<dbReference type="FunFam" id="1.10.150.170:FF:000001">
    <property type="entry name" value="Ribosomal RNA small subunit methyltransferase H"/>
    <property type="match status" value="1"/>
</dbReference>
<sequence>MHKPVLLNEVLSFLPAKEDGVLLDLTGGFGGHSAAMNEKLKPEARHIILDRDPESVDRLRERFKDRANVQVFHKNFGDFDEVLDELGIDKVDGILADFGVSTMQVRDGARGFSFREDGPLDMRMDNSKGITAAEVVNTFSREEISSIIDKYGEERFAWRIAGAIVNARDEKPFSTTKELADTVFKAVPAKFHKKGFHPATQTFQAVRIYVNGELEEIESMLSKLEDRVQTGGAAAFISFHSLEDRLVKEKFRYFEKECVCPIEQLICRCGKKRTFRQLTRKPLIPSEAEVAENPLSRSAKLRAAQRVSSS</sequence>
<keyword evidence="9" id="KW-1185">Reference proteome</keyword>
<dbReference type="PANTHER" id="PTHR11265">
    <property type="entry name" value="S-ADENOSYL-METHYLTRANSFERASE MRAW"/>
    <property type="match status" value="1"/>
</dbReference>
<comment type="catalytic activity">
    <reaction evidence="7">
        <text>cytidine(1402) in 16S rRNA + S-adenosyl-L-methionine = N(4)-methylcytidine(1402) in 16S rRNA + S-adenosyl-L-homocysteine + H(+)</text>
        <dbReference type="Rhea" id="RHEA:42928"/>
        <dbReference type="Rhea" id="RHEA-COMP:10286"/>
        <dbReference type="Rhea" id="RHEA-COMP:10287"/>
        <dbReference type="ChEBI" id="CHEBI:15378"/>
        <dbReference type="ChEBI" id="CHEBI:57856"/>
        <dbReference type="ChEBI" id="CHEBI:59789"/>
        <dbReference type="ChEBI" id="CHEBI:74506"/>
        <dbReference type="ChEBI" id="CHEBI:82748"/>
        <dbReference type="EC" id="2.1.1.199"/>
    </reaction>
</comment>
<comment type="function">
    <text evidence="7">Specifically methylates the N4 position of cytidine in position 1402 (C1402) of 16S rRNA.</text>
</comment>
<dbReference type="HAMAP" id="MF_01007">
    <property type="entry name" value="16SrRNA_methyltr_H"/>
    <property type="match status" value="1"/>
</dbReference>
<feature type="binding site" evidence="7">
    <location>
        <begin position="30"/>
        <end position="32"/>
    </location>
    <ligand>
        <name>S-adenosyl-L-methionine</name>
        <dbReference type="ChEBI" id="CHEBI:59789"/>
    </ligand>
</feature>
<dbReference type="CDD" id="cd02440">
    <property type="entry name" value="AdoMet_MTases"/>
    <property type="match status" value="1"/>
</dbReference>
<dbReference type="EC" id="2.1.1.199" evidence="7"/>
<dbReference type="Proteomes" id="UP000287502">
    <property type="component" value="Chromosome"/>
</dbReference>
<feature type="binding site" evidence="7">
    <location>
        <position position="50"/>
    </location>
    <ligand>
        <name>S-adenosyl-L-methionine</name>
        <dbReference type="ChEBI" id="CHEBI:59789"/>
    </ligand>
</feature>
<gene>
    <name evidence="7 8" type="primary">rsmH</name>
    <name evidence="8" type="ORF">EP073_11885</name>
</gene>
<feature type="binding site" evidence="7">
    <location>
        <position position="97"/>
    </location>
    <ligand>
        <name>S-adenosyl-L-methionine</name>
        <dbReference type="ChEBI" id="CHEBI:59789"/>
    </ligand>
</feature>
<dbReference type="RefSeq" id="WP_128467382.1">
    <property type="nucleotide sequence ID" value="NZ_CP035108.1"/>
</dbReference>
<dbReference type="SUPFAM" id="SSF53335">
    <property type="entry name" value="S-adenosyl-L-methionine-dependent methyltransferases"/>
    <property type="match status" value="1"/>
</dbReference>
<dbReference type="SUPFAM" id="SSF81799">
    <property type="entry name" value="Putative methyltransferase TM0872, insert domain"/>
    <property type="match status" value="1"/>
</dbReference>
<keyword evidence="3 7" id="KW-0698">rRNA processing</keyword>
<keyword evidence="2 7" id="KW-0963">Cytoplasm</keyword>
<dbReference type="KEGG" id="gtl:EP073_11885"/>
<dbReference type="GO" id="GO:0070475">
    <property type="term" value="P:rRNA base methylation"/>
    <property type="evidence" value="ECO:0007669"/>
    <property type="project" value="UniProtKB-UniRule"/>
</dbReference>
<comment type="similarity">
    <text evidence="1 7">Belongs to the methyltransferase superfamily. RsmH family.</text>
</comment>